<evidence type="ECO:0000256" key="1">
    <source>
        <dbReference type="ARBA" id="ARBA00004613"/>
    </source>
</evidence>
<dbReference type="RefSeq" id="WP_230781145.1">
    <property type="nucleotide sequence ID" value="NZ_JAJNCT010000037.1"/>
</dbReference>
<accession>A0AAW4Y3X0</accession>
<evidence type="ECO:0000313" key="8">
    <source>
        <dbReference type="Proteomes" id="UP001199260"/>
    </source>
</evidence>
<keyword evidence="2" id="KW-0964">Secreted</keyword>
<keyword evidence="8" id="KW-1185">Reference proteome</keyword>
<dbReference type="Pfam" id="PF17210">
    <property type="entry name" value="SdrD_B"/>
    <property type="match status" value="1"/>
</dbReference>
<dbReference type="Pfam" id="PF01345">
    <property type="entry name" value="DUF11"/>
    <property type="match status" value="1"/>
</dbReference>
<dbReference type="SUPFAM" id="SSF49373">
    <property type="entry name" value="Invasin/intimin cell-adhesion fragments"/>
    <property type="match status" value="1"/>
</dbReference>
<dbReference type="Proteomes" id="UP001199260">
    <property type="component" value="Unassembled WGS sequence"/>
</dbReference>
<dbReference type="NCBIfam" id="NF041766">
    <property type="entry name" value="choice_anch_U"/>
    <property type="match status" value="1"/>
</dbReference>
<name>A0AAW4Y3X0_9BURK</name>
<comment type="caution">
    <text evidence="7">The sequence shown here is derived from an EMBL/GenBank/DDBJ whole genome shotgun (WGS) entry which is preliminary data.</text>
</comment>
<dbReference type="Gene3D" id="2.60.40.10">
    <property type="entry name" value="Immunoglobulins"/>
    <property type="match status" value="3"/>
</dbReference>
<keyword evidence="3" id="KW-0732">Signal</keyword>
<feature type="non-terminal residue" evidence="7">
    <location>
        <position position="1"/>
    </location>
</feature>
<reference evidence="7 8" key="1">
    <citation type="submission" date="2021-11" db="EMBL/GenBank/DDBJ databases">
        <title>Genome sequence.</title>
        <authorList>
            <person name="Sun Q."/>
        </authorList>
    </citation>
    <scope>NUCLEOTIDE SEQUENCE [LARGE SCALE GENOMIC DNA]</scope>
    <source>
        <strain evidence="7 8">KCTC 12005</strain>
    </source>
</reference>
<dbReference type="GO" id="GO:0005576">
    <property type="term" value="C:extracellular region"/>
    <property type="evidence" value="ECO:0007669"/>
    <property type="project" value="UniProtKB-SubCell"/>
</dbReference>
<sequence>ESIVVRPQPELVLDYFLPRDVYADDAFTPETEAAEPFTLGVRIKNQGAGTANKTKIDTAQPRIVENRQGLAISFQILGGYVGDQPAGKSLLLDFGDIESGTSKMGRWSMVTSLAGKFVEFNASFTHADSLGGAVTSLIKEVRTHTLIQDVRVDLPGRDKVRDFLAKDGDVYRVYESDGADTEVQNQTASAQMSVQGNNASLRFSPVAQGFAYARVPDPARGAKLPVQVTRADGYIVPAENVWLSKERNEDLSWSYFLNIFDANTSGQYSIGFVAGAAEASIAGVVYRDSNANGLRDSGEPGIPVTEIKLSGTQASTGAAELQTAYTDAQGAFTFSNLKPGVYSLVAGVSDGLVDGTALAGSAGGQSAAGKFSSIELTAGTAATGYLFAKRAATPDNPDPEPKADLKVAAGATPATVKRGDKSTITITAENLGPASAVATTVNVEIPAGLALLSHSAAVGSYANGVWTLGDMATRSTAILTLALQTAKDSSAKEFAVAARIGASTKDDITSNNSASTLIRIQASEAVTATQTADQGMRVLAYIGCAADEACAAQKRQTAQTVLTAFDSEAEIVATAADFQKALRAGDFSLLWLSGSLSDLSANLQEEVRAAVLRGASLVVDGAADTQLRAIADMWGSYADQPLPNAALQLGASALALTSPSWALVADARATDELHYATGETAAVRNSYGKGQVLAMGFDSLGEPLSGTEWTAWLQAQMALSKPQLVDPMLAQSSVYVRTVINNGDDKARQLTLSTALANGAQLLSSKPAAAVNGGQLSWPLDLAAGAAQTVELWLQLPAQAQAFSLESQLRNTADAVVVDSWSHNLRTIAQQQAEANARAAVPAIAGLPDAEKAQLVALFDQAADAVQQQKLGDAIAALVQAQQKLRALPQAAGRDAALQPVAQWIGLVSAAWKDDGSATKNWTLAISSGNQQVAQVGTAFAAPLQVRLADENGAPVAGQTLRFTAPASGASAVFGNGTAALQVTTDAQGLASTDAITANAVVGAYQVLASVEGVSTPASFDLRNSDAATPILTLQRVAGDNQTAQVGQAFAQRLQAKVVDAQGAAAAGQLVVFALPTASAGTATASFAGGSQTASISTDAQGLAISPVLMANGAEGSYQARATAVGVSGELAYALTNTAQPVQVLQLLGVSGSGQSAHVGTAFAQALAVKLVDGQGVGVANHSIRFELPSSGASATFAGGALQVEVQTDADGFASSPQLTANNTEGSFDALASAAGVADSLQFALTNTVATAPVLNLQVVAGGGQSAVVGTAFAEVIRVQLVNGQGEPVAGRVLSFSMPASGAGAVFAGGALTVQATTDAQGIAASLMFTANPTVGDYEVVVTTAGAPDVKLGLKNTPAPADDKQVTIPTPTGTGSLRAWVTGGGASCHFNPDKTSVKRAQGWLPLFDVLLFPHGVFEYELVGCDVGSTVTITTEWPNLFGVSNYMKYGPTPTSRGRSLWYVPKNLKLEGNRVSFTITDGQLGDDDLVANGVIKDPGGPVIQSGPLPTDEQAVPVPALGWLAVLMLSLLTGVVALAGLRRKGVLGDGHGR</sequence>
<dbReference type="InterPro" id="IPR053784">
    <property type="entry name" value="Choice_anch_U_dom"/>
</dbReference>
<organism evidence="7 8">
    <name type="scientific">Comamonas koreensis</name>
    <dbReference type="NCBI Taxonomy" id="160825"/>
    <lineage>
        <taxon>Bacteria</taxon>
        <taxon>Pseudomonadati</taxon>
        <taxon>Pseudomonadota</taxon>
        <taxon>Betaproteobacteria</taxon>
        <taxon>Burkholderiales</taxon>
        <taxon>Comamonadaceae</taxon>
        <taxon>Comamonas</taxon>
    </lineage>
</organism>
<keyword evidence="4" id="KW-0472">Membrane</keyword>
<evidence type="ECO:0000256" key="4">
    <source>
        <dbReference type="SAM" id="Phobius"/>
    </source>
</evidence>
<dbReference type="InterPro" id="IPR001434">
    <property type="entry name" value="OmcB-like_DUF11"/>
</dbReference>
<dbReference type="InterPro" id="IPR013783">
    <property type="entry name" value="Ig-like_fold"/>
</dbReference>
<evidence type="ECO:0000256" key="2">
    <source>
        <dbReference type="ARBA" id="ARBA00022525"/>
    </source>
</evidence>
<protein>
    <submittedName>
        <fullName evidence="7">DUF11 domain-containing protein</fullName>
    </submittedName>
</protein>
<evidence type="ECO:0000313" key="7">
    <source>
        <dbReference type="EMBL" id="MCD2168049.1"/>
    </source>
</evidence>
<evidence type="ECO:0000259" key="5">
    <source>
        <dbReference type="Pfam" id="PF01345"/>
    </source>
</evidence>
<gene>
    <name evidence="7" type="ORF">LPW39_23270</name>
</gene>
<feature type="domain" description="SD-repeat containing protein B" evidence="6">
    <location>
        <begin position="280"/>
        <end position="364"/>
    </location>
</feature>
<feature type="transmembrane region" description="Helical" evidence="4">
    <location>
        <begin position="1517"/>
        <end position="1538"/>
    </location>
</feature>
<feature type="domain" description="DUF11" evidence="5">
    <location>
        <begin position="404"/>
        <end position="516"/>
    </location>
</feature>
<comment type="subcellular location">
    <subcellularLocation>
        <location evidence="1">Secreted</location>
    </subcellularLocation>
</comment>
<dbReference type="EMBL" id="JAJNCT010000037">
    <property type="protein sequence ID" value="MCD2168049.1"/>
    <property type="molecule type" value="Genomic_DNA"/>
</dbReference>
<dbReference type="SUPFAM" id="SSF117074">
    <property type="entry name" value="Hypothetical protein PA1324"/>
    <property type="match status" value="1"/>
</dbReference>
<keyword evidence="4" id="KW-1133">Transmembrane helix</keyword>
<dbReference type="InterPro" id="IPR033764">
    <property type="entry name" value="Sdr_B"/>
</dbReference>
<proteinExistence type="predicted"/>
<dbReference type="InterPro" id="IPR008964">
    <property type="entry name" value="Invasin/intimin_cell_adhesion"/>
</dbReference>
<evidence type="ECO:0000259" key="6">
    <source>
        <dbReference type="Pfam" id="PF17210"/>
    </source>
</evidence>
<keyword evidence="4" id="KW-0812">Transmembrane</keyword>
<evidence type="ECO:0000256" key="3">
    <source>
        <dbReference type="ARBA" id="ARBA00022729"/>
    </source>
</evidence>